<dbReference type="PANTHER" id="PTHR30562:SF1">
    <property type="entry name" value="UVRABC SYSTEM PROTEIN C"/>
    <property type="match status" value="1"/>
</dbReference>
<comment type="similarity">
    <text evidence="7">Belongs to the UvrC family.</text>
</comment>
<accession>A0A2X4PLE8</accession>
<dbReference type="Pfam" id="PF08459">
    <property type="entry name" value="UvrC_RNaseH_dom"/>
    <property type="match status" value="1"/>
</dbReference>
<name>A0A2X4PLE8_9PORP</name>
<keyword evidence="4 7" id="KW-0267">Excision nuclease</keyword>
<keyword evidence="11" id="KW-1185">Reference proteome</keyword>
<dbReference type="Pfam" id="PF22920">
    <property type="entry name" value="UvrC_RNaseH"/>
    <property type="match status" value="1"/>
</dbReference>
<dbReference type="SUPFAM" id="SSF47781">
    <property type="entry name" value="RuvA domain 2-like"/>
    <property type="match status" value="1"/>
</dbReference>
<evidence type="ECO:0000313" key="10">
    <source>
        <dbReference type="EMBL" id="SQH72613.1"/>
    </source>
</evidence>
<dbReference type="Gene3D" id="1.10.150.20">
    <property type="entry name" value="5' to 3' exonuclease, C-terminal subdomain"/>
    <property type="match status" value="1"/>
</dbReference>
<evidence type="ECO:0000256" key="5">
    <source>
        <dbReference type="ARBA" id="ARBA00023204"/>
    </source>
</evidence>
<dbReference type="InterPro" id="IPR050066">
    <property type="entry name" value="UvrABC_protein_C"/>
</dbReference>
<dbReference type="NCBIfam" id="TIGR00194">
    <property type="entry name" value="uvrC"/>
    <property type="match status" value="1"/>
</dbReference>
<dbReference type="InterPro" id="IPR001162">
    <property type="entry name" value="UvrC_RNase_H_dom"/>
</dbReference>
<dbReference type="SMART" id="SM00465">
    <property type="entry name" value="GIYc"/>
    <property type="match status" value="1"/>
</dbReference>
<dbReference type="Pfam" id="PF01541">
    <property type="entry name" value="GIY-YIG"/>
    <property type="match status" value="1"/>
</dbReference>
<dbReference type="AlphaFoldDB" id="A0A2X4PLE8"/>
<dbReference type="EMBL" id="LS483447">
    <property type="protein sequence ID" value="SQH72613.1"/>
    <property type="molecule type" value="Genomic_DNA"/>
</dbReference>
<dbReference type="CDD" id="cd10434">
    <property type="entry name" value="GIY-YIG_UvrC_Cho"/>
    <property type="match status" value="1"/>
</dbReference>
<dbReference type="InterPro" id="IPR038476">
    <property type="entry name" value="UvrC_RNase_H_dom_sf"/>
</dbReference>
<dbReference type="RefSeq" id="WP_023940604.1">
    <property type="nucleotide sequence ID" value="NZ_LS483447.1"/>
</dbReference>
<dbReference type="HAMAP" id="MF_00203">
    <property type="entry name" value="UvrC"/>
    <property type="match status" value="1"/>
</dbReference>
<comment type="function">
    <text evidence="7">The UvrABC repair system catalyzes the recognition and processing of DNA lesions. UvrC both incises the 5' and 3' sides of the lesion. The N-terminal half is responsible for the 3' incision and the C-terminal half is responsible for the 5' incision.</text>
</comment>
<dbReference type="GO" id="GO:0009381">
    <property type="term" value="F:excinuclease ABC activity"/>
    <property type="evidence" value="ECO:0007669"/>
    <property type="project" value="UniProtKB-UniRule"/>
</dbReference>
<dbReference type="PANTHER" id="PTHR30562">
    <property type="entry name" value="UVRC/OXIDOREDUCTASE"/>
    <property type="match status" value="1"/>
</dbReference>
<evidence type="ECO:0000256" key="2">
    <source>
        <dbReference type="ARBA" id="ARBA00022763"/>
    </source>
</evidence>
<keyword evidence="2 7" id="KW-0227">DNA damage</keyword>
<dbReference type="GO" id="GO:0009432">
    <property type="term" value="P:SOS response"/>
    <property type="evidence" value="ECO:0007669"/>
    <property type="project" value="UniProtKB-UniRule"/>
</dbReference>
<evidence type="ECO:0000256" key="7">
    <source>
        <dbReference type="HAMAP-Rule" id="MF_00203"/>
    </source>
</evidence>
<dbReference type="KEGG" id="pcre:NCTC12858_00437"/>
<dbReference type="InterPro" id="IPR036876">
    <property type="entry name" value="UVR_dom_sf"/>
</dbReference>
<comment type="subunit">
    <text evidence="7">Interacts with UvrB in an incision complex.</text>
</comment>
<dbReference type="Gene3D" id="3.40.1440.10">
    <property type="entry name" value="GIY-YIG endonuclease"/>
    <property type="match status" value="1"/>
</dbReference>
<dbReference type="InterPro" id="IPR010994">
    <property type="entry name" value="RuvA_2-like"/>
</dbReference>
<evidence type="ECO:0000256" key="4">
    <source>
        <dbReference type="ARBA" id="ARBA00022881"/>
    </source>
</evidence>
<evidence type="ECO:0000313" key="11">
    <source>
        <dbReference type="Proteomes" id="UP000249300"/>
    </source>
</evidence>
<comment type="subcellular location">
    <subcellularLocation>
        <location evidence="7">Cytoplasm</location>
    </subcellularLocation>
</comment>
<dbReference type="InterPro" id="IPR004791">
    <property type="entry name" value="UvrC"/>
</dbReference>
<gene>
    <name evidence="7 10" type="primary">uvrC</name>
    <name evidence="10" type="ORF">NCTC12858_00437</name>
</gene>
<proteinExistence type="inferred from homology"/>
<keyword evidence="5 7" id="KW-0234">DNA repair</keyword>
<feature type="domain" description="GIY-YIG" evidence="8">
    <location>
        <begin position="28"/>
        <end position="106"/>
    </location>
</feature>
<evidence type="ECO:0000259" key="8">
    <source>
        <dbReference type="PROSITE" id="PS50164"/>
    </source>
</evidence>
<dbReference type="SUPFAM" id="SSF82771">
    <property type="entry name" value="GIY-YIG endonuclease"/>
    <property type="match status" value="1"/>
</dbReference>
<dbReference type="GO" id="GO:0009380">
    <property type="term" value="C:excinuclease repair complex"/>
    <property type="evidence" value="ECO:0007669"/>
    <property type="project" value="InterPro"/>
</dbReference>
<keyword evidence="6 7" id="KW-0742">SOS response</keyword>
<protein>
    <recommendedName>
        <fullName evidence="7">UvrABC system protein C</fullName>
        <shortName evidence="7">Protein UvrC</shortName>
    </recommendedName>
    <alternativeName>
        <fullName evidence="7">Excinuclease ABC subunit C</fullName>
    </alternativeName>
</protein>
<dbReference type="Pfam" id="PF14520">
    <property type="entry name" value="HHH_5"/>
    <property type="match status" value="1"/>
</dbReference>
<reference evidence="10 11" key="1">
    <citation type="submission" date="2018-06" db="EMBL/GenBank/DDBJ databases">
        <authorList>
            <consortium name="Pathogen Informatics"/>
            <person name="Doyle S."/>
        </authorList>
    </citation>
    <scope>NUCLEOTIDE SEQUENCE [LARGE SCALE GENOMIC DNA]</scope>
    <source>
        <strain evidence="10 11">NCTC12858</strain>
    </source>
</reference>
<feature type="domain" description="UvrC family homology region profile" evidence="9">
    <location>
        <begin position="309"/>
        <end position="494"/>
    </location>
</feature>
<dbReference type="PROSITE" id="PS50165">
    <property type="entry name" value="UVRC"/>
    <property type="match status" value="1"/>
</dbReference>
<evidence type="ECO:0000256" key="1">
    <source>
        <dbReference type="ARBA" id="ARBA00022490"/>
    </source>
</evidence>
<evidence type="ECO:0000259" key="9">
    <source>
        <dbReference type="PROSITE" id="PS50165"/>
    </source>
</evidence>
<dbReference type="Proteomes" id="UP000249300">
    <property type="component" value="Chromosome 1"/>
</dbReference>
<evidence type="ECO:0000256" key="6">
    <source>
        <dbReference type="ARBA" id="ARBA00023236"/>
    </source>
</evidence>
<dbReference type="InterPro" id="IPR000305">
    <property type="entry name" value="GIY-YIG_endonuc"/>
</dbReference>
<organism evidence="10 11">
    <name type="scientific">Porphyromonas crevioricanis</name>
    <dbReference type="NCBI Taxonomy" id="393921"/>
    <lineage>
        <taxon>Bacteria</taxon>
        <taxon>Pseudomonadati</taxon>
        <taxon>Bacteroidota</taxon>
        <taxon>Bacteroidia</taxon>
        <taxon>Bacteroidales</taxon>
        <taxon>Porphyromonadaceae</taxon>
        <taxon>Porphyromonas</taxon>
    </lineage>
</organism>
<dbReference type="InterPro" id="IPR047296">
    <property type="entry name" value="GIY-YIG_UvrC_Cho"/>
</dbReference>
<dbReference type="Gene3D" id="3.30.420.340">
    <property type="entry name" value="UvrC, RNAse H endonuclease domain"/>
    <property type="match status" value="1"/>
</dbReference>
<dbReference type="GO" id="GO:0005737">
    <property type="term" value="C:cytoplasm"/>
    <property type="evidence" value="ECO:0007669"/>
    <property type="project" value="UniProtKB-SubCell"/>
</dbReference>
<dbReference type="GO" id="GO:0006289">
    <property type="term" value="P:nucleotide-excision repair"/>
    <property type="evidence" value="ECO:0007669"/>
    <property type="project" value="UniProtKB-UniRule"/>
</dbReference>
<dbReference type="InterPro" id="IPR035901">
    <property type="entry name" value="GIY-YIG_endonuc_sf"/>
</dbReference>
<evidence type="ECO:0000256" key="3">
    <source>
        <dbReference type="ARBA" id="ARBA00022769"/>
    </source>
</evidence>
<dbReference type="GO" id="GO:0003677">
    <property type="term" value="F:DNA binding"/>
    <property type="evidence" value="ECO:0007669"/>
    <property type="project" value="UniProtKB-UniRule"/>
</dbReference>
<sequence>MEHNQHIYISPTRLSREQLVAILPTLPTLPGCYQYFDEEGSLIYVGKAKNLRKRISSYFQKELTDRKTKVLVSKIRGLKYIVVDTEAEALILEGNLIKTHQPRYNVLLKDGKTYPSIAITKEHFPRIIFTRDIRKDGTEYFGPYPSAIVAKNMVALLRDLYKFRTCLLNLSPAKIAEGKYKVCLNYHIKKCNAPCIGRVNESDYLHSIDEARELLKGNLSLLMKIYREEMIAASEQMRYEQAQVYKERLALLKRYEAKHTVAPRAIMLVDVFSYDEDQQQAYINYMQVSEGMIRLTNTVEYRKRVDEEPDEIFARAIAELRDRYQSMAREIILPFDPGWGAAQQAKITIPQRGDKKHLLDLSERNVRQYKIDCLKQAEKLNAEQSAARLMKQMMKDLHLDREPRLIHCFDNSNIQGTSPVAACTVFKNGKPAKSEYRKFHVKTVVGADDYASMREIVGRRYSRILKEENSEEKLPDLIVIDGGKGQLRVAYEVLRELDLVGKIPIIGLAERVEEVYYPNDPVPLTLGFNSESLRVLRQIRDEAHRFGITFHRQTRGKAQVKSELDNIKGIGHNSKTNLLRHFKSVKRIREATEEEIASIVGPSRAKKIRSALQADRNISSMES</sequence>
<dbReference type="PROSITE" id="PS50164">
    <property type="entry name" value="GIY_YIG"/>
    <property type="match status" value="1"/>
</dbReference>
<keyword evidence="1 7" id="KW-0963">Cytoplasm</keyword>
<dbReference type="SUPFAM" id="SSF46600">
    <property type="entry name" value="C-terminal UvrC-binding domain of UvrB"/>
    <property type="match status" value="1"/>
</dbReference>
<dbReference type="FunFam" id="3.40.1440.10:FF:000001">
    <property type="entry name" value="UvrABC system protein C"/>
    <property type="match status" value="1"/>
</dbReference>
<keyword evidence="3 7" id="KW-0228">DNA excision</keyword>